<keyword evidence="2" id="KW-1185">Reference proteome</keyword>
<proteinExistence type="predicted"/>
<gene>
    <name evidence="1" type="ORF">P0O15_11510</name>
</gene>
<comment type="caution">
    <text evidence="1">The sequence shown here is derived from an EMBL/GenBank/DDBJ whole genome shotgun (WGS) entry which is preliminary data.</text>
</comment>
<organism evidence="1 2">
    <name type="scientific">Candidatus Methanocrinis natronophilus</name>
    <dbReference type="NCBI Taxonomy" id="3033396"/>
    <lineage>
        <taxon>Archaea</taxon>
        <taxon>Methanobacteriati</taxon>
        <taxon>Methanobacteriota</taxon>
        <taxon>Stenosarchaea group</taxon>
        <taxon>Methanomicrobia</taxon>
        <taxon>Methanotrichales</taxon>
        <taxon>Methanotrichaceae</taxon>
        <taxon>Methanocrinis</taxon>
    </lineage>
</organism>
<evidence type="ECO:0000313" key="1">
    <source>
        <dbReference type="EMBL" id="MDF0591784.1"/>
    </source>
</evidence>
<protein>
    <submittedName>
        <fullName evidence="1">Uncharacterized protein</fullName>
    </submittedName>
</protein>
<dbReference type="EMBL" id="JARFPK010000064">
    <property type="protein sequence ID" value="MDF0591784.1"/>
    <property type="molecule type" value="Genomic_DNA"/>
</dbReference>
<reference evidence="1 2" key="1">
    <citation type="submission" date="2023-03" db="EMBL/GenBank/DDBJ databases">
        <title>WGS of Methanotrichaceae archaeon Mx.</title>
        <authorList>
            <person name="Sorokin D.Y."/>
            <person name="Merkel A.Y."/>
        </authorList>
    </citation>
    <scope>NUCLEOTIDE SEQUENCE [LARGE SCALE GENOMIC DNA]</scope>
    <source>
        <strain evidence="1 2">Mx</strain>
    </source>
</reference>
<accession>A0ABT5XAP6</accession>
<dbReference type="Proteomes" id="UP001220010">
    <property type="component" value="Unassembled WGS sequence"/>
</dbReference>
<evidence type="ECO:0000313" key="2">
    <source>
        <dbReference type="Proteomes" id="UP001220010"/>
    </source>
</evidence>
<name>A0ABT5XAP6_9EURY</name>
<sequence length="91" mass="9864">MRYDVLGRRLSAMERGSGIVRLAGGELVRSGDEVRLLYDMMRSDEAGGGLDGDLQRRLEAWSRWNPPHRHGEIAKAVCDEAGARLAGVGGG</sequence>
<dbReference type="RefSeq" id="WP_316967509.1">
    <property type="nucleotide sequence ID" value="NZ_JARFPK010000064.1"/>
</dbReference>